<dbReference type="Proteomes" id="UP001501585">
    <property type="component" value="Unassembled WGS sequence"/>
</dbReference>
<feature type="chain" id="PRO_5045666353" description="DUF5129 domain-containing protein" evidence="2">
    <location>
        <begin position="32"/>
        <end position="305"/>
    </location>
</feature>
<gene>
    <name evidence="3" type="ORF">GCM10009799_09310</name>
</gene>
<name>A0ABN2SGE6_9ACTN</name>
<proteinExistence type="predicted"/>
<organism evidence="3 4">
    <name type="scientific">Nocardiopsis rhodophaea</name>
    <dbReference type="NCBI Taxonomy" id="280238"/>
    <lineage>
        <taxon>Bacteria</taxon>
        <taxon>Bacillati</taxon>
        <taxon>Actinomycetota</taxon>
        <taxon>Actinomycetes</taxon>
        <taxon>Streptosporangiales</taxon>
        <taxon>Nocardiopsidaceae</taxon>
        <taxon>Nocardiopsis</taxon>
    </lineage>
</organism>
<feature type="signal peptide" evidence="2">
    <location>
        <begin position="1"/>
        <end position="31"/>
    </location>
</feature>
<dbReference type="RefSeq" id="WP_344104539.1">
    <property type="nucleotide sequence ID" value="NZ_BAAAPC010000003.1"/>
</dbReference>
<reference evidence="3 4" key="1">
    <citation type="journal article" date="2019" name="Int. J. Syst. Evol. Microbiol.">
        <title>The Global Catalogue of Microorganisms (GCM) 10K type strain sequencing project: providing services to taxonomists for standard genome sequencing and annotation.</title>
        <authorList>
            <consortium name="The Broad Institute Genomics Platform"/>
            <consortium name="The Broad Institute Genome Sequencing Center for Infectious Disease"/>
            <person name="Wu L."/>
            <person name="Ma J."/>
        </authorList>
    </citation>
    <scope>NUCLEOTIDE SEQUENCE [LARGE SCALE GENOMIC DNA]</scope>
    <source>
        <strain evidence="3 4">JCM 15313</strain>
    </source>
</reference>
<protein>
    <recommendedName>
        <fullName evidence="5">DUF5129 domain-containing protein</fullName>
    </recommendedName>
</protein>
<evidence type="ECO:0000313" key="3">
    <source>
        <dbReference type="EMBL" id="GAA1985986.1"/>
    </source>
</evidence>
<sequence length="305" mass="33230">MSTMAGTWRRGSAAIAGTCGVLLLGASPAAAAETEHARTVYCLGADQRPDLIEAATALGHAERVESAPEWVTLPADTVPKTVHEWRAADRDGFTSACHALIKAYGPKHLMPKPPKKSEGGWPSLSGVIGALRSVPEWLAGALTGFVISAVGSRSAARLEERKARLEELGTAVEFQREMNIYLRALEGGKGAAPSRDQVDERGLELKVILQRLHARHPDWPLIPDTIAAVTEGLRHQVPRGRKTTREQIDAGYAFANWIGKRVALIEASIQRPLLRRFTAWRWTKTRDQTEGEAEPKAQQTSTGQD</sequence>
<comment type="caution">
    <text evidence="3">The sequence shown here is derived from an EMBL/GenBank/DDBJ whole genome shotgun (WGS) entry which is preliminary data.</text>
</comment>
<feature type="compositionally biased region" description="Basic and acidic residues" evidence="1">
    <location>
        <begin position="285"/>
        <end position="295"/>
    </location>
</feature>
<evidence type="ECO:0000256" key="2">
    <source>
        <dbReference type="SAM" id="SignalP"/>
    </source>
</evidence>
<evidence type="ECO:0000313" key="4">
    <source>
        <dbReference type="Proteomes" id="UP001501585"/>
    </source>
</evidence>
<keyword evidence="2" id="KW-0732">Signal</keyword>
<evidence type="ECO:0008006" key="5">
    <source>
        <dbReference type="Google" id="ProtNLM"/>
    </source>
</evidence>
<dbReference type="EMBL" id="BAAAPC010000003">
    <property type="protein sequence ID" value="GAA1985986.1"/>
    <property type="molecule type" value="Genomic_DNA"/>
</dbReference>
<feature type="region of interest" description="Disordered" evidence="1">
    <location>
        <begin position="285"/>
        <end position="305"/>
    </location>
</feature>
<evidence type="ECO:0000256" key="1">
    <source>
        <dbReference type="SAM" id="MobiDB-lite"/>
    </source>
</evidence>
<accession>A0ABN2SGE6</accession>
<keyword evidence="4" id="KW-1185">Reference proteome</keyword>